<evidence type="ECO:0000256" key="4">
    <source>
        <dbReference type="SAM" id="MobiDB-lite"/>
    </source>
</evidence>
<dbReference type="SUPFAM" id="SSF48403">
    <property type="entry name" value="Ankyrin repeat"/>
    <property type="match status" value="1"/>
</dbReference>
<evidence type="ECO:0000313" key="6">
    <source>
        <dbReference type="Proteomes" id="UP000091956"/>
    </source>
</evidence>
<protein>
    <submittedName>
        <fullName evidence="5">Uncharacterized protein</fullName>
    </submittedName>
</protein>
<dbReference type="RefSeq" id="XP_018134416.1">
    <property type="nucleotide sequence ID" value="XM_018270825.2"/>
</dbReference>
<evidence type="ECO:0000256" key="3">
    <source>
        <dbReference type="PROSITE-ProRule" id="PRU00023"/>
    </source>
</evidence>
<dbReference type="AlphaFoldDB" id="A0A1B8GXX5"/>
<reference evidence="5 6" key="1">
    <citation type="submission" date="2016-03" db="EMBL/GenBank/DDBJ databases">
        <title>Comparative genomics of Pseudogymnoascus destructans, the fungus causing white-nose syndrome of bats.</title>
        <authorList>
            <person name="Palmer J.M."/>
            <person name="Drees K.P."/>
            <person name="Foster J.T."/>
            <person name="Lindner D.L."/>
        </authorList>
    </citation>
    <scope>NUCLEOTIDE SEQUENCE [LARGE SCALE GENOMIC DNA]</scope>
    <source>
        <strain evidence="5 6">UAMH 10579</strain>
    </source>
</reference>
<organism evidence="5 6">
    <name type="scientific">Pseudogymnoascus verrucosus</name>
    <dbReference type="NCBI Taxonomy" id="342668"/>
    <lineage>
        <taxon>Eukaryota</taxon>
        <taxon>Fungi</taxon>
        <taxon>Dikarya</taxon>
        <taxon>Ascomycota</taxon>
        <taxon>Pezizomycotina</taxon>
        <taxon>Leotiomycetes</taxon>
        <taxon>Thelebolales</taxon>
        <taxon>Thelebolaceae</taxon>
        <taxon>Pseudogymnoascus</taxon>
    </lineage>
</organism>
<dbReference type="Pfam" id="PF13857">
    <property type="entry name" value="Ank_5"/>
    <property type="match status" value="1"/>
</dbReference>
<dbReference type="Gene3D" id="1.25.40.20">
    <property type="entry name" value="Ankyrin repeat-containing domain"/>
    <property type="match status" value="2"/>
</dbReference>
<dbReference type="PROSITE" id="PS50088">
    <property type="entry name" value="ANK_REPEAT"/>
    <property type="match status" value="3"/>
</dbReference>
<dbReference type="InterPro" id="IPR036770">
    <property type="entry name" value="Ankyrin_rpt-contain_sf"/>
</dbReference>
<name>A0A1B8GXX5_9PEZI</name>
<feature type="compositionally biased region" description="Polar residues" evidence="4">
    <location>
        <begin position="12"/>
        <end position="24"/>
    </location>
</feature>
<evidence type="ECO:0000256" key="2">
    <source>
        <dbReference type="ARBA" id="ARBA00023043"/>
    </source>
</evidence>
<gene>
    <name evidence="5" type="ORF">VE01_01300</name>
</gene>
<keyword evidence="6" id="KW-1185">Reference proteome</keyword>
<dbReference type="PROSITE" id="PS50297">
    <property type="entry name" value="ANK_REP_REGION"/>
    <property type="match status" value="3"/>
</dbReference>
<dbReference type="GeneID" id="28834686"/>
<feature type="repeat" description="ANK" evidence="3">
    <location>
        <begin position="171"/>
        <end position="203"/>
    </location>
</feature>
<dbReference type="InterPro" id="IPR002110">
    <property type="entry name" value="Ankyrin_rpt"/>
</dbReference>
<evidence type="ECO:0000256" key="1">
    <source>
        <dbReference type="ARBA" id="ARBA00022737"/>
    </source>
</evidence>
<dbReference type="EMBL" id="KV460208">
    <property type="protein sequence ID" value="OBU00684.1"/>
    <property type="molecule type" value="Genomic_DNA"/>
</dbReference>
<feature type="repeat" description="ANK" evidence="3">
    <location>
        <begin position="238"/>
        <end position="264"/>
    </location>
</feature>
<accession>A0A1B8GXX5</accession>
<keyword evidence="2 3" id="KW-0040">ANK repeat</keyword>
<sequence>MPGEKRKRHSSQHISDTVTWTQPYTIPRPPARVWQEKQQQDRRSPPTSKSKTQSRDCLTITDQVSETYNLPLPEQQDQGQNQVQALDVPAPIDEGHNDNHNVVDTMLFSNDQPFNNTSYIMHDLKNLLWLGDPDKLSGYNALHLAAYYGQASTVRLLLKTHPADVDLLTDHGQSALHIATAGLHIDVVLALLDYEADLELQDNQGRTPLHVAVLTGAHAPAQLLVDRRLECLHMRDMTGCTPLHVAVMLGHDDIVRLFLGRGADRAAIVV</sequence>
<dbReference type="Proteomes" id="UP000091956">
    <property type="component" value="Unassembled WGS sequence"/>
</dbReference>
<feature type="repeat" description="ANK" evidence="3">
    <location>
        <begin position="137"/>
        <end position="159"/>
    </location>
</feature>
<feature type="region of interest" description="Disordered" evidence="4">
    <location>
        <begin position="1"/>
        <end position="57"/>
    </location>
</feature>
<keyword evidence="1" id="KW-0677">Repeat</keyword>
<evidence type="ECO:0000313" key="5">
    <source>
        <dbReference type="EMBL" id="OBU00684.1"/>
    </source>
</evidence>
<proteinExistence type="predicted"/>
<feature type="compositionally biased region" description="Basic residues" evidence="4">
    <location>
        <begin position="1"/>
        <end position="11"/>
    </location>
</feature>
<dbReference type="OrthoDB" id="3437052at2759"/>
<dbReference type="PANTHER" id="PTHR24198:SF165">
    <property type="entry name" value="ANKYRIN REPEAT-CONTAINING PROTEIN-RELATED"/>
    <property type="match status" value="1"/>
</dbReference>
<dbReference type="Pfam" id="PF12796">
    <property type="entry name" value="Ank_2"/>
    <property type="match status" value="1"/>
</dbReference>
<feature type="compositionally biased region" description="Basic and acidic residues" evidence="4">
    <location>
        <begin position="34"/>
        <end position="44"/>
    </location>
</feature>
<dbReference type="STRING" id="342668.A0A1B8GXX5"/>
<dbReference type="PANTHER" id="PTHR24198">
    <property type="entry name" value="ANKYRIN REPEAT AND PROTEIN KINASE DOMAIN-CONTAINING PROTEIN"/>
    <property type="match status" value="1"/>
</dbReference>
<reference evidence="6" key="2">
    <citation type="journal article" date="2018" name="Nat. Commun.">
        <title>Extreme sensitivity to ultraviolet light in the fungal pathogen causing white-nose syndrome of bats.</title>
        <authorList>
            <person name="Palmer J.M."/>
            <person name="Drees K.P."/>
            <person name="Foster J.T."/>
            <person name="Lindner D.L."/>
        </authorList>
    </citation>
    <scope>NUCLEOTIDE SEQUENCE [LARGE SCALE GENOMIC DNA]</scope>
    <source>
        <strain evidence="6">UAMH 10579</strain>
    </source>
</reference>
<dbReference type="SMART" id="SM00248">
    <property type="entry name" value="ANK"/>
    <property type="match status" value="4"/>
</dbReference>